<dbReference type="Gene3D" id="1.10.10.60">
    <property type="entry name" value="Homeodomain-like"/>
    <property type="match status" value="1"/>
</dbReference>
<organism evidence="6">
    <name type="scientific">marine sediment metagenome</name>
    <dbReference type="NCBI Taxonomy" id="412755"/>
    <lineage>
        <taxon>unclassified sequences</taxon>
        <taxon>metagenomes</taxon>
        <taxon>ecological metagenomes</taxon>
    </lineage>
</organism>
<dbReference type="AlphaFoldDB" id="A0A0F9FUZ5"/>
<dbReference type="InterPro" id="IPR003593">
    <property type="entry name" value="AAA+_ATPase"/>
</dbReference>
<dbReference type="InterPro" id="IPR009057">
    <property type="entry name" value="Homeodomain-like_sf"/>
</dbReference>
<name>A0A0F9FUZ5_9ZZZZ</name>
<dbReference type="Gene3D" id="3.40.50.300">
    <property type="entry name" value="P-loop containing nucleotide triphosphate hydrolases"/>
    <property type="match status" value="2"/>
</dbReference>
<keyword evidence="1" id="KW-0547">Nucleotide-binding</keyword>
<protein>
    <recommendedName>
        <fullName evidence="5">Sigma-54 factor interaction domain-containing protein</fullName>
    </recommendedName>
</protein>
<accession>A0A0F9FUZ5</accession>
<evidence type="ECO:0000256" key="1">
    <source>
        <dbReference type="ARBA" id="ARBA00022741"/>
    </source>
</evidence>
<reference evidence="6" key="1">
    <citation type="journal article" date="2015" name="Nature">
        <title>Complex archaea that bridge the gap between prokaryotes and eukaryotes.</title>
        <authorList>
            <person name="Spang A."/>
            <person name="Saw J.H."/>
            <person name="Jorgensen S.L."/>
            <person name="Zaremba-Niedzwiedzka K."/>
            <person name="Martijn J."/>
            <person name="Lind A.E."/>
            <person name="van Eijk R."/>
            <person name="Schleper C."/>
            <person name="Guy L."/>
            <person name="Ettema T.J."/>
        </authorList>
    </citation>
    <scope>NUCLEOTIDE SEQUENCE</scope>
</reference>
<feature type="non-terminal residue" evidence="6">
    <location>
        <position position="1"/>
    </location>
</feature>
<feature type="domain" description="Sigma-54 factor interaction" evidence="5">
    <location>
        <begin position="265"/>
        <end position="593"/>
    </location>
</feature>
<dbReference type="GO" id="GO:0043565">
    <property type="term" value="F:sequence-specific DNA binding"/>
    <property type="evidence" value="ECO:0007669"/>
    <property type="project" value="InterPro"/>
</dbReference>
<dbReference type="InterPro" id="IPR027417">
    <property type="entry name" value="P-loop_NTPase"/>
</dbReference>
<dbReference type="PRINTS" id="PR01590">
    <property type="entry name" value="HTHFIS"/>
</dbReference>
<dbReference type="Pfam" id="PF02954">
    <property type="entry name" value="HTH_8"/>
    <property type="match status" value="1"/>
</dbReference>
<dbReference type="Pfam" id="PF25601">
    <property type="entry name" value="AAA_lid_14"/>
    <property type="match status" value="1"/>
</dbReference>
<dbReference type="SMART" id="SM00382">
    <property type="entry name" value="AAA"/>
    <property type="match status" value="1"/>
</dbReference>
<evidence type="ECO:0000256" key="2">
    <source>
        <dbReference type="ARBA" id="ARBA00022840"/>
    </source>
</evidence>
<dbReference type="EMBL" id="LAZR01020105">
    <property type="protein sequence ID" value="KKL90098.1"/>
    <property type="molecule type" value="Genomic_DNA"/>
</dbReference>
<keyword evidence="2" id="KW-0067">ATP-binding</keyword>
<dbReference type="PROSITE" id="PS00675">
    <property type="entry name" value="SIGMA54_INTERACT_1"/>
    <property type="match status" value="1"/>
</dbReference>
<evidence type="ECO:0000256" key="4">
    <source>
        <dbReference type="ARBA" id="ARBA00023163"/>
    </source>
</evidence>
<keyword evidence="3" id="KW-0805">Transcription regulation</keyword>
<comment type="caution">
    <text evidence="6">The sequence shown here is derived from an EMBL/GenBank/DDBJ whole genome shotgun (WGS) entry which is preliminary data.</text>
</comment>
<sequence>CALGRWLTARGDADTPPVTMVSRSATDRMPAFSLAWPSPTGVPSPQLDGTADFIERLWTQWSVLEDGLKLRADLIAAMDNIAKLANSRKARVEIERTLADHLASFCAVRGWVALLGETPGVCCAVPSPCGDATGLARDVLQGLMAHTEAKRGDIFEIPEDSDLCARTAELMSVQPEQLQDEGGTLYGIPILTEQELPGGRASRTWIVVAGFQHGVDPPGPTFDRIRLFAQLALTAWDSARRAEEAETKTRTLRESVLALPTLARLVGDSPAAADLKLAILRAAKSDRTVLLIGESGTGKELVAQLIHQESPRSDFGHISRLVATELKMGRQIWKSYNQPGMAPKEIVGAEYRNVPFVDPSEIDERHREWIPVDHPELANAIISAEEEAGLPRQFRHIYRSVLRMLYRAWREDHHFNFFEYDSGASLTGNVATELFGVVPEKYTDVKGGPGRFQVASHCGGTLFLDNIHHLDLSVQRALLKATEIRHEDRRVSRAGGAITEPIQVRLIVATTTDLNELVDQGAFLSEWAARLAGEVIRILPLRQHLQDIPPLARRFAEMCGKQIADDAIRPLQGYDWHGTNVRGVQNAIESAAARTEGHRILSSDVEEAMRSHLAEPDDEPVSPEKVMIQDALRAAKGNKAEAAKIIGWNRQKLYRMMERHGIPRDFGRR</sequence>
<dbReference type="PANTHER" id="PTHR32071">
    <property type="entry name" value="TRANSCRIPTIONAL REGULATORY PROTEIN"/>
    <property type="match status" value="1"/>
</dbReference>
<keyword evidence="4" id="KW-0804">Transcription</keyword>
<proteinExistence type="predicted"/>
<evidence type="ECO:0000256" key="3">
    <source>
        <dbReference type="ARBA" id="ARBA00023015"/>
    </source>
</evidence>
<evidence type="ECO:0000313" key="6">
    <source>
        <dbReference type="EMBL" id="KKL90098.1"/>
    </source>
</evidence>
<dbReference type="SUPFAM" id="SSF52540">
    <property type="entry name" value="P-loop containing nucleoside triphosphate hydrolases"/>
    <property type="match status" value="1"/>
</dbReference>
<dbReference type="PROSITE" id="PS50045">
    <property type="entry name" value="SIGMA54_INTERACT_4"/>
    <property type="match status" value="1"/>
</dbReference>
<dbReference type="GO" id="GO:0006355">
    <property type="term" value="P:regulation of DNA-templated transcription"/>
    <property type="evidence" value="ECO:0007669"/>
    <property type="project" value="InterPro"/>
</dbReference>
<gene>
    <name evidence="6" type="ORF">LCGC14_1908100</name>
</gene>
<dbReference type="Pfam" id="PF00158">
    <property type="entry name" value="Sigma54_activat"/>
    <property type="match status" value="2"/>
</dbReference>
<dbReference type="InterPro" id="IPR002197">
    <property type="entry name" value="HTH_Fis"/>
</dbReference>
<dbReference type="Gene3D" id="1.10.8.60">
    <property type="match status" value="1"/>
</dbReference>
<dbReference type="SUPFAM" id="SSF46689">
    <property type="entry name" value="Homeodomain-like"/>
    <property type="match status" value="1"/>
</dbReference>
<evidence type="ECO:0000259" key="5">
    <source>
        <dbReference type="PROSITE" id="PS50045"/>
    </source>
</evidence>
<dbReference type="GO" id="GO:0005524">
    <property type="term" value="F:ATP binding"/>
    <property type="evidence" value="ECO:0007669"/>
    <property type="project" value="UniProtKB-KW"/>
</dbReference>
<dbReference type="InterPro" id="IPR002078">
    <property type="entry name" value="Sigma_54_int"/>
</dbReference>
<dbReference type="InterPro" id="IPR025662">
    <property type="entry name" value="Sigma_54_int_dom_ATP-bd_1"/>
</dbReference>
<dbReference type="InterPro" id="IPR058031">
    <property type="entry name" value="AAA_lid_NorR"/>
</dbReference>